<reference evidence="1 2" key="1">
    <citation type="submission" date="2019-10" db="EMBL/GenBank/DDBJ databases">
        <title>Complete genome sequence of bacteriophage vB_RLeM_RL2RES.</title>
        <authorList>
            <person name="Gunathilake D."/>
            <person name="Bhat S."/>
            <person name="Yost C.K."/>
            <person name="Hynes M.F."/>
        </authorList>
    </citation>
    <scope>NUCLEOTIDE SEQUENCE [LARGE SCALE GENOMIC DNA]</scope>
</reference>
<keyword evidence="2" id="KW-1185">Reference proteome</keyword>
<dbReference type="EMBL" id="MN549361">
    <property type="protein sequence ID" value="QGZ14208.1"/>
    <property type="molecule type" value="Genomic_DNA"/>
</dbReference>
<accession>A0A6B9J427</accession>
<dbReference type="Proteomes" id="UP000433502">
    <property type="component" value="Segment"/>
</dbReference>
<gene>
    <name evidence="1" type="ORF">RL2RES_168</name>
</gene>
<sequence>MQEATARLENWGIVDGKKKLFGNVHADTKARFEDGQYVQITPMFDNDELDIEALTEGQVVETKNSTYLLGAPQPYYDAILDNWIDMIGRVNGAIRNDKKGRFTNGDRVTTSTVLEGKTEEWEIIKTRNSTYLLGKRFSA</sequence>
<proteinExistence type="predicted"/>
<protein>
    <submittedName>
        <fullName evidence="1">Uncharacterized protein</fullName>
    </submittedName>
</protein>
<evidence type="ECO:0000313" key="1">
    <source>
        <dbReference type="EMBL" id="QGZ14208.1"/>
    </source>
</evidence>
<evidence type="ECO:0000313" key="2">
    <source>
        <dbReference type="Proteomes" id="UP000433502"/>
    </source>
</evidence>
<name>A0A6B9J427_9CAUD</name>
<organism evidence="1 2">
    <name type="scientific">Rhizobium phage RL2RES</name>
    <dbReference type="NCBI Taxonomy" id="103371"/>
    <lineage>
        <taxon>Viruses</taxon>
        <taxon>Duplodnaviria</taxon>
        <taxon>Heunggongvirae</taxon>
        <taxon>Uroviricota</taxon>
        <taxon>Caudoviricetes</taxon>
        <taxon>Pootjesviridae</taxon>
        <taxon>Innesvirus</taxon>
        <taxon>Innesvirus RL2RES</taxon>
    </lineage>
</organism>